<dbReference type="RefSeq" id="WP_268058430.1">
    <property type="nucleotide sequence ID" value="NZ_JAPOHA010000008.1"/>
</dbReference>
<dbReference type="CDD" id="cd06267">
    <property type="entry name" value="PBP1_LacI_sugar_binding-like"/>
    <property type="match status" value="1"/>
</dbReference>
<dbReference type="Gene3D" id="1.10.260.40">
    <property type="entry name" value="lambda repressor-like DNA-binding domains"/>
    <property type="match status" value="1"/>
</dbReference>
<feature type="domain" description="HTH cro/C1-type" evidence="5">
    <location>
        <begin position="2"/>
        <end position="49"/>
    </location>
</feature>
<keyword evidence="2 6" id="KW-0238">DNA-binding</keyword>
<dbReference type="GO" id="GO:0003677">
    <property type="term" value="F:DNA binding"/>
    <property type="evidence" value="ECO:0007669"/>
    <property type="project" value="UniProtKB-KW"/>
</dbReference>
<keyword evidence="1" id="KW-0805">Transcription regulation</keyword>
<dbReference type="InterPro" id="IPR010982">
    <property type="entry name" value="Lambda_DNA-bd_dom_sf"/>
</dbReference>
<gene>
    <name evidence="6" type="ORF">OUY18_08925</name>
</gene>
<keyword evidence="3" id="KW-0804">Transcription</keyword>
<proteinExistence type="predicted"/>
<dbReference type="InterPro" id="IPR046335">
    <property type="entry name" value="LacI/GalR-like_sensor"/>
</dbReference>
<dbReference type="PANTHER" id="PTHR30146:SF24">
    <property type="entry name" value="XYLOSE OPERON REGULATORY PROTEIN"/>
    <property type="match status" value="1"/>
</dbReference>
<evidence type="ECO:0000313" key="6">
    <source>
        <dbReference type="EMBL" id="MCY1714378.1"/>
    </source>
</evidence>
<dbReference type="SUPFAM" id="SSF47413">
    <property type="entry name" value="lambda repressor-like DNA-binding domains"/>
    <property type="match status" value="1"/>
</dbReference>
<keyword evidence="7" id="KW-1185">Reference proteome</keyword>
<dbReference type="PROSITE" id="PS50943">
    <property type="entry name" value="HTH_CROC1"/>
    <property type="match status" value="1"/>
</dbReference>
<accession>A0ABT4BTZ6</accession>
<dbReference type="Pfam" id="PF13377">
    <property type="entry name" value="Peripla_BP_3"/>
    <property type="match status" value="1"/>
</dbReference>
<dbReference type="InterPro" id="IPR000843">
    <property type="entry name" value="HTH_LacI"/>
</dbReference>
<dbReference type="Pfam" id="PF00356">
    <property type="entry name" value="LacI"/>
    <property type="match status" value="1"/>
</dbReference>
<evidence type="ECO:0000256" key="2">
    <source>
        <dbReference type="ARBA" id="ARBA00023125"/>
    </source>
</evidence>
<dbReference type="PANTHER" id="PTHR30146">
    <property type="entry name" value="LACI-RELATED TRANSCRIPTIONAL REPRESSOR"/>
    <property type="match status" value="1"/>
</dbReference>
<dbReference type="Proteomes" id="UP001082703">
    <property type="component" value="Unassembled WGS sequence"/>
</dbReference>
<dbReference type="InterPro" id="IPR028082">
    <property type="entry name" value="Peripla_BP_I"/>
</dbReference>
<dbReference type="Gene3D" id="3.40.50.2300">
    <property type="match status" value="2"/>
</dbReference>
<evidence type="ECO:0000259" key="5">
    <source>
        <dbReference type="PROSITE" id="PS50943"/>
    </source>
</evidence>
<name>A0ABT4BTZ6_9FIRM</name>
<dbReference type="InterPro" id="IPR001387">
    <property type="entry name" value="Cro/C1-type_HTH"/>
</dbReference>
<evidence type="ECO:0000313" key="7">
    <source>
        <dbReference type="Proteomes" id="UP001082703"/>
    </source>
</evidence>
<evidence type="ECO:0000256" key="3">
    <source>
        <dbReference type="ARBA" id="ARBA00023163"/>
    </source>
</evidence>
<evidence type="ECO:0000256" key="1">
    <source>
        <dbReference type="ARBA" id="ARBA00023015"/>
    </source>
</evidence>
<protein>
    <submittedName>
        <fullName evidence="6">LacI family DNA-binding transcriptional regulator</fullName>
    </submittedName>
</protein>
<dbReference type="CDD" id="cd01392">
    <property type="entry name" value="HTH_LacI"/>
    <property type="match status" value="1"/>
</dbReference>
<dbReference type="EMBL" id="JAPOHA010000008">
    <property type="protein sequence ID" value="MCY1714378.1"/>
    <property type="molecule type" value="Genomic_DNA"/>
</dbReference>
<dbReference type="SUPFAM" id="SSF53822">
    <property type="entry name" value="Periplasmic binding protein-like I"/>
    <property type="match status" value="1"/>
</dbReference>
<sequence length="339" mass="38041">MKNRITIKQVAQKAGVSPATVSYVLNNKKTISAETKQRVWDAISALDYVPDLSARSLTAGNSKLIGVLVPQTEEGNRLMFENNFYSEILGSIELSARLRGYHVLISAADSNEKYLTLVKERNLDGIIAIGVYPDSFYQEMKKSQKPIVLVDSYCNDHYYHSIRIDDAYGSYLATKYMIDHGHREIAFFCGEIKDNGVMKQRLQGYREAMEEQGLSFSMKNVFEGKIDYENGIKLANTLCDSKSKATAVVASADILAITAIKAFYERGLRVPEDFSVIGFDDLQISKYLTPGLTTVHQDISRKGERAMELLFQSIEDPNLTKREEIMAVNIVERGSVKSL</sequence>
<dbReference type="PROSITE" id="PS50932">
    <property type="entry name" value="HTH_LACI_2"/>
    <property type="match status" value="1"/>
</dbReference>
<feature type="domain" description="HTH lacI-type" evidence="4">
    <location>
        <begin position="5"/>
        <end position="59"/>
    </location>
</feature>
<organism evidence="6 7">
    <name type="scientific">Caproiciproducens galactitolivorans</name>
    <dbReference type="NCBI Taxonomy" id="642589"/>
    <lineage>
        <taxon>Bacteria</taxon>
        <taxon>Bacillati</taxon>
        <taxon>Bacillota</taxon>
        <taxon>Clostridia</taxon>
        <taxon>Eubacteriales</taxon>
        <taxon>Acutalibacteraceae</taxon>
        <taxon>Caproiciproducens</taxon>
    </lineage>
</organism>
<dbReference type="SMART" id="SM00354">
    <property type="entry name" value="HTH_LACI"/>
    <property type="match status" value="1"/>
</dbReference>
<comment type="caution">
    <text evidence="6">The sequence shown here is derived from an EMBL/GenBank/DDBJ whole genome shotgun (WGS) entry which is preliminary data.</text>
</comment>
<reference evidence="6 7" key="1">
    <citation type="submission" date="2022-11" db="EMBL/GenBank/DDBJ databases">
        <authorList>
            <person name="Caiyu Z."/>
        </authorList>
    </citation>
    <scope>NUCLEOTIDE SEQUENCE [LARGE SCALE GENOMIC DNA]</scope>
    <source>
        <strain evidence="6 7">YR-4</strain>
    </source>
</reference>
<evidence type="ECO:0000259" key="4">
    <source>
        <dbReference type="PROSITE" id="PS50932"/>
    </source>
</evidence>